<evidence type="ECO:0000313" key="2">
    <source>
        <dbReference type="Proteomes" id="UP000243463"/>
    </source>
</evidence>
<dbReference type="EMBL" id="FZLN01000001">
    <property type="protein sequence ID" value="SNQ29049.1"/>
    <property type="molecule type" value="Genomic_DNA"/>
</dbReference>
<reference evidence="2" key="1">
    <citation type="submission" date="2017-06" db="EMBL/GenBank/DDBJ databases">
        <authorList>
            <person name="Varghese N."/>
            <person name="Submissions S."/>
        </authorList>
    </citation>
    <scope>NUCLEOTIDE SEQUENCE [LARGE SCALE GENOMIC DNA]</scope>
    <source>
        <strain evidence="2">ANC 5114</strain>
    </source>
</reference>
<dbReference type="RefSeq" id="WP_088823055.1">
    <property type="nucleotide sequence ID" value="NZ_FZLN01000001.1"/>
</dbReference>
<keyword evidence="2" id="KW-1185">Reference proteome</keyword>
<dbReference type="Proteomes" id="UP000243463">
    <property type="component" value="Unassembled WGS sequence"/>
</dbReference>
<evidence type="ECO:0000313" key="1">
    <source>
        <dbReference type="EMBL" id="SNQ29049.1"/>
    </source>
</evidence>
<dbReference type="AlphaFoldDB" id="A0A217EEX2"/>
<protein>
    <submittedName>
        <fullName evidence="1">Uncharacterized protein</fullName>
    </submittedName>
</protein>
<gene>
    <name evidence="1" type="ORF">SAMN05444584_0983</name>
</gene>
<dbReference type="InterPro" id="IPR046199">
    <property type="entry name" value="DUF6231"/>
</dbReference>
<organism evidence="1 2">
    <name type="scientific">Acinetobacter apis</name>
    <dbReference type="NCBI Taxonomy" id="1229165"/>
    <lineage>
        <taxon>Bacteria</taxon>
        <taxon>Pseudomonadati</taxon>
        <taxon>Pseudomonadota</taxon>
        <taxon>Gammaproteobacteria</taxon>
        <taxon>Moraxellales</taxon>
        <taxon>Moraxellaceae</taxon>
        <taxon>Acinetobacter</taxon>
    </lineage>
</organism>
<sequence>MAEQHVLTSLLDDLRQQQPIHTALCLGQDITVYSPEAINWQYFNASDFLNLPFTQRYDLAVVVLHEQTVSDLPNEQQSQLIVKLRDLMAKRLIVIADQKQAQQLRALGLTQMLNQILDDEQLMVWQFNILNYKQVPDWLNSRFWANPEHWNKFRW</sequence>
<accession>A0A217EEX2</accession>
<dbReference type="Pfam" id="PF19742">
    <property type="entry name" value="DUF6231"/>
    <property type="match status" value="1"/>
</dbReference>
<dbReference type="OrthoDB" id="5609094at2"/>
<proteinExistence type="predicted"/>
<name>A0A217EEX2_9GAMM</name>